<sequence>MPPKSLSKGPSGQLEVYQELFFAGFAPYTEKANPKAAKKKTWSSDKVFSIFRHYGEVQHFVFVEEAGCGSVVFANGDSGEKCYLSLHLSCISLLLKEESGTNPGEEAQILYLEYAQALPFVNPLLLLWGEKKTVNLAGAGVNLMRIHNDDIKEYQTFFHAGQISRQLLRHLPTIPFHKNTNPVQEGVNKDVKCVAEWVISSDPKSNVFAFPPFVGQACNYPQELLQRMWYLLKPENANDKNSIRVLDFWWIYYNAFIVRKTQPAVERISEVLFLSSTKKSHLQEVQSLMALHEDVLLEKKRQKKAAAEAKKETKTG</sequence>
<dbReference type="SUPFAM" id="SSF54928">
    <property type="entry name" value="RNA-binding domain, RBD"/>
    <property type="match status" value="1"/>
</dbReference>
<keyword evidence="2" id="KW-1185">Reference proteome</keyword>
<protein>
    <submittedName>
        <fullName evidence="1">Uncharacterized protein</fullName>
    </submittedName>
</protein>
<evidence type="ECO:0000313" key="1">
    <source>
        <dbReference type="EMBL" id="CAD2220441.1"/>
    </source>
</evidence>
<dbReference type="AlphaFoldDB" id="A0A7G2CNE0"/>
<dbReference type="GO" id="GO:0003676">
    <property type="term" value="F:nucleic acid binding"/>
    <property type="evidence" value="ECO:0007669"/>
    <property type="project" value="InterPro"/>
</dbReference>
<accession>A0A7G2CNE0</accession>
<dbReference type="OrthoDB" id="260309at2759"/>
<dbReference type="EMBL" id="LR877161">
    <property type="protein sequence ID" value="CAD2220441.1"/>
    <property type="molecule type" value="Genomic_DNA"/>
</dbReference>
<gene>
    <name evidence="1" type="ORF">ADEAN_000796300</name>
</gene>
<dbReference type="Proteomes" id="UP000515908">
    <property type="component" value="Chromosome 17"/>
</dbReference>
<dbReference type="InterPro" id="IPR035979">
    <property type="entry name" value="RBD_domain_sf"/>
</dbReference>
<proteinExistence type="predicted"/>
<reference evidence="1 2" key="1">
    <citation type="submission" date="2020-08" db="EMBL/GenBank/DDBJ databases">
        <authorList>
            <person name="Newling K."/>
            <person name="Davey J."/>
            <person name="Forrester S."/>
        </authorList>
    </citation>
    <scope>NUCLEOTIDE SEQUENCE [LARGE SCALE GENOMIC DNA]</scope>
    <source>
        <strain evidence="2">Crithidia deanei Carvalho (ATCC PRA-265)</strain>
    </source>
</reference>
<dbReference type="VEuPathDB" id="TriTrypDB:ADEAN_000796300"/>
<name>A0A7G2CNE0_9TRYP</name>
<organism evidence="1 2">
    <name type="scientific">Angomonas deanei</name>
    <dbReference type="NCBI Taxonomy" id="59799"/>
    <lineage>
        <taxon>Eukaryota</taxon>
        <taxon>Discoba</taxon>
        <taxon>Euglenozoa</taxon>
        <taxon>Kinetoplastea</taxon>
        <taxon>Metakinetoplastina</taxon>
        <taxon>Trypanosomatida</taxon>
        <taxon>Trypanosomatidae</taxon>
        <taxon>Strigomonadinae</taxon>
        <taxon>Angomonas</taxon>
    </lineage>
</organism>
<evidence type="ECO:0000313" key="2">
    <source>
        <dbReference type="Proteomes" id="UP000515908"/>
    </source>
</evidence>